<dbReference type="GO" id="GO:0006189">
    <property type="term" value="P:'de novo' IMP biosynthetic process"/>
    <property type="evidence" value="ECO:0007669"/>
    <property type="project" value="UniProtKB-UniRule"/>
</dbReference>
<keyword evidence="4 7" id="KW-0658">Purine biosynthesis</keyword>
<feature type="binding site" evidence="7">
    <location>
        <position position="136"/>
    </location>
    <ligand>
        <name>ATP</name>
        <dbReference type="ChEBI" id="CHEBI:30616"/>
    </ligand>
</feature>
<keyword evidence="6 7" id="KW-0460">Magnesium</keyword>
<feature type="region of interest" description="Disordered" evidence="8">
    <location>
        <begin position="1"/>
        <end position="29"/>
    </location>
</feature>
<feature type="binding site" evidence="7">
    <location>
        <position position="229"/>
    </location>
    <ligand>
        <name>ATP</name>
        <dbReference type="ChEBI" id="CHEBI:30616"/>
    </ligand>
</feature>
<dbReference type="NCBIfam" id="NF006766">
    <property type="entry name" value="PRK09288.1"/>
    <property type="match status" value="1"/>
</dbReference>
<feature type="binding site" evidence="7">
    <location>
        <position position="302"/>
    </location>
    <ligand>
        <name>Mg(2+)</name>
        <dbReference type="ChEBI" id="CHEBI:18420"/>
    </ligand>
</feature>
<dbReference type="GO" id="GO:0005524">
    <property type="term" value="F:ATP binding"/>
    <property type="evidence" value="ECO:0007669"/>
    <property type="project" value="UniProtKB-UniRule"/>
</dbReference>
<keyword evidence="2 7" id="KW-0479">Metal-binding</keyword>
<evidence type="ECO:0000256" key="6">
    <source>
        <dbReference type="ARBA" id="ARBA00022842"/>
    </source>
</evidence>
<dbReference type="SUPFAM" id="SSF52440">
    <property type="entry name" value="PreATP-grasp domain"/>
    <property type="match status" value="1"/>
</dbReference>
<dbReference type="PANTHER" id="PTHR43055:SF1">
    <property type="entry name" value="FORMATE-DEPENDENT PHOSPHORIBOSYLGLYCINAMIDE FORMYLTRANSFERASE"/>
    <property type="match status" value="1"/>
</dbReference>
<keyword evidence="1 7" id="KW-0436">Ligase</keyword>
<dbReference type="SUPFAM" id="SSF56059">
    <property type="entry name" value="Glutathione synthetase ATP-binding domain-like"/>
    <property type="match status" value="1"/>
</dbReference>
<dbReference type="PROSITE" id="PS50975">
    <property type="entry name" value="ATP_GRASP"/>
    <property type="match status" value="1"/>
</dbReference>
<dbReference type="InterPro" id="IPR054350">
    <property type="entry name" value="PurT/PurK_preATP-grasp"/>
</dbReference>
<dbReference type="SUPFAM" id="SSF51246">
    <property type="entry name" value="Rudiment single hybrid motif"/>
    <property type="match status" value="1"/>
</dbReference>
<keyword evidence="5 7" id="KW-0067">ATP-binding</keyword>
<dbReference type="InterPro" id="IPR048740">
    <property type="entry name" value="PurT_C"/>
</dbReference>
<keyword evidence="10" id="KW-0808">Transferase</keyword>
<dbReference type="InterPro" id="IPR003135">
    <property type="entry name" value="ATP-grasp_carboxylate-amine"/>
</dbReference>
<dbReference type="Gene3D" id="3.30.470.20">
    <property type="entry name" value="ATP-grasp fold, B domain"/>
    <property type="match status" value="1"/>
</dbReference>
<evidence type="ECO:0000313" key="11">
    <source>
        <dbReference type="Proteomes" id="UP000242263"/>
    </source>
</evidence>
<dbReference type="EC" id="6.3.1.21" evidence="7"/>
<dbReference type="HAMAP" id="MF_01643">
    <property type="entry name" value="PurT"/>
    <property type="match status" value="1"/>
</dbReference>
<reference evidence="10 11" key="1">
    <citation type="submission" date="2017-12" db="EMBL/GenBank/DDBJ databases">
        <title>Phylogenetic diversity of female urinary microbiome.</title>
        <authorList>
            <person name="Thomas-White K."/>
            <person name="Wolfe A.J."/>
        </authorList>
    </citation>
    <scope>NUCLEOTIDE SEQUENCE [LARGE SCALE GENOMIC DNA]</scope>
    <source>
        <strain evidence="10 11">UMB0064</strain>
    </source>
</reference>
<dbReference type="Gene3D" id="3.30.1490.20">
    <property type="entry name" value="ATP-grasp fold, A domain"/>
    <property type="match status" value="1"/>
</dbReference>
<comment type="caution">
    <text evidence="10">The sequence shown here is derived from an EMBL/GenBank/DDBJ whole genome shotgun (WGS) entry which is preliminary data.</text>
</comment>
<feature type="domain" description="ATP-grasp" evidence="9">
    <location>
        <begin position="141"/>
        <end position="344"/>
    </location>
</feature>
<dbReference type="InterPro" id="IPR013815">
    <property type="entry name" value="ATP_grasp_subdomain_1"/>
</dbReference>
<dbReference type="InterPro" id="IPR011761">
    <property type="entry name" value="ATP-grasp"/>
</dbReference>
<dbReference type="Pfam" id="PF02222">
    <property type="entry name" value="ATP-grasp"/>
    <property type="match status" value="1"/>
</dbReference>
<evidence type="ECO:0000256" key="1">
    <source>
        <dbReference type="ARBA" id="ARBA00022598"/>
    </source>
</evidence>
<protein>
    <recommendedName>
        <fullName evidence="7">Formate-dependent phosphoribosylglycinamide formyltransferase</fullName>
        <ecNumber evidence="7">6.3.1.21</ecNumber>
    </recommendedName>
    <alternativeName>
        <fullName evidence="7">5'-phosphoribosylglycinamide transformylase 2</fullName>
    </alternativeName>
    <alternativeName>
        <fullName evidence="7">Formate-dependent GAR transformylase</fullName>
    </alternativeName>
    <alternativeName>
        <fullName evidence="7">GAR transformylase 2</fullName>
        <shortName evidence="7">GART 2</shortName>
    </alternativeName>
    <alternativeName>
        <fullName evidence="7">Non-folate glycinamide ribonucleotide transformylase</fullName>
    </alternativeName>
    <alternativeName>
        <fullName evidence="7">Phosphoribosylglycinamide formyltransferase 2</fullName>
    </alternativeName>
</protein>
<comment type="function">
    <text evidence="7">Involved in the de novo purine biosynthesis. Catalyzes the transfer of formate to 5-phospho-ribosyl-glycinamide (GAR), producing 5-phospho-ribosyl-N-formylglycinamide (FGAR). Formate is provided by PurU via hydrolysis of 10-formyl-tetrahydrofolate.</text>
</comment>
<feature type="binding site" evidence="7">
    <location>
        <position position="104"/>
    </location>
    <ligand>
        <name>N(1)-(5-phospho-beta-D-ribosyl)glycinamide</name>
        <dbReference type="ChEBI" id="CHEBI:143788"/>
    </ligand>
</feature>
<dbReference type="UniPathway" id="UPA00074">
    <property type="reaction ID" value="UER00127"/>
</dbReference>
<organism evidence="10 11">
    <name type="scientific">Alloscardovia omnicolens</name>
    <dbReference type="NCBI Taxonomy" id="419015"/>
    <lineage>
        <taxon>Bacteria</taxon>
        <taxon>Bacillati</taxon>
        <taxon>Actinomycetota</taxon>
        <taxon>Actinomycetes</taxon>
        <taxon>Bifidobacteriales</taxon>
        <taxon>Bifidobacteriaceae</taxon>
        <taxon>Alloscardovia</taxon>
    </lineage>
</organism>
<evidence type="ECO:0000256" key="2">
    <source>
        <dbReference type="ARBA" id="ARBA00022723"/>
    </source>
</evidence>
<evidence type="ECO:0000256" key="7">
    <source>
        <dbReference type="HAMAP-Rule" id="MF_01643"/>
    </source>
</evidence>
<feature type="binding site" evidence="7">
    <location>
        <begin position="221"/>
        <end position="224"/>
    </location>
    <ligand>
        <name>ATP</name>
        <dbReference type="ChEBI" id="CHEBI:30616"/>
    </ligand>
</feature>
<comment type="similarity">
    <text evidence="7">Belongs to the PurK/PurT family.</text>
</comment>
<dbReference type="GO" id="GO:0005829">
    <property type="term" value="C:cytosol"/>
    <property type="evidence" value="ECO:0007669"/>
    <property type="project" value="TreeGrafter"/>
</dbReference>
<comment type="subunit">
    <text evidence="7">Homodimer.</text>
</comment>
<evidence type="ECO:0000256" key="4">
    <source>
        <dbReference type="ARBA" id="ARBA00022755"/>
    </source>
</evidence>
<dbReference type="GO" id="GO:0004644">
    <property type="term" value="F:phosphoribosylglycinamide formyltransferase activity"/>
    <property type="evidence" value="ECO:0007669"/>
    <property type="project" value="InterPro"/>
</dbReference>
<dbReference type="InterPro" id="IPR011054">
    <property type="entry name" value="Rudment_hybrid_motif"/>
</dbReference>
<proteinExistence type="inferred from homology"/>
<dbReference type="InterPro" id="IPR005862">
    <property type="entry name" value="PurT"/>
</dbReference>
<comment type="catalytic activity">
    <reaction evidence="7">
        <text>N(1)-(5-phospho-beta-D-ribosyl)glycinamide + formate + ATP = N(2)-formyl-N(1)-(5-phospho-beta-D-ribosyl)glycinamide + ADP + phosphate + H(+)</text>
        <dbReference type="Rhea" id="RHEA:24829"/>
        <dbReference type="ChEBI" id="CHEBI:15378"/>
        <dbReference type="ChEBI" id="CHEBI:15740"/>
        <dbReference type="ChEBI" id="CHEBI:30616"/>
        <dbReference type="ChEBI" id="CHEBI:43474"/>
        <dbReference type="ChEBI" id="CHEBI:143788"/>
        <dbReference type="ChEBI" id="CHEBI:147286"/>
        <dbReference type="ChEBI" id="CHEBI:456216"/>
        <dbReference type="EC" id="6.3.1.21"/>
    </reaction>
</comment>
<feature type="binding site" evidence="7">
    <location>
        <position position="315"/>
    </location>
    <ligand>
        <name>Mg(2+)</name>
        <dbReference type="ChEBI" id="CHEBI:18420"/>
    </ligand>
</feature>
<feature type="binding site" evidence="7">
    <location>
        <position position="398"/>
    </location>
    <ligand>
        <name>N(1)-(5-phospho-beta-D-ribosyl)glycinamide</name>
        <dbReference type="ChEBI" id="CHEBI:143788"/>
    </ligand>
</feature>
<sequence>MVNTHTRSVLSTPSPIHSQPRNLGAPYSSNPDKVTRIMLLGSGELGKEIALEAMRLGAYVIAVDSYENAPAHHVAHESHAITMSDEATLTALIDEVRPDIIVPEVEAIATSALTTAREKGIQVVPSVTIAQICMNREALRVTAAEKCGVPTTPYKFADSEEELLKGAQEVGFPCVIKPILSSSGHGQSVARSQADIAHAWQFAQDDRRTAGDGTVSRVIVEAFVPLAYELTILTVSSSAGVVTCAPIGHIQKDGDYRESWQPAAVPADVLERGQKVALTVVEQLVHDAQEAGEKGWGVFGVELFVLNDGSVLFNEVSPRPHDTGMVTMMSQNLSEFALHARTILGIPVTQDSVSLRDASGSTASASRAVVIEGDGEVIFSNLETVLARNGTDLRLFGKPAVHGHRRMAVLLARDESVDKARAKTADMLSALTYEINQ</sequence>
<dbReference type="RefSeq" id="WP_101541320.1">
    <property type="nucleotide sequence ID" value="NZ_JASPDP010000006.1"/>
</dbReference>
<accession>A0A2I1M5J0</accession>
<dbReference type="Pfam" id="PF22660">
    <property type="entry name" value="RS_preATP-grasp-like"/>
    <property type="match status" value="1"/>
</dbReference>
<comment type="pathway">
    <text evidence="7">Purine metabolism; IMP biosynthesis via de novo pathway; N(2)-formyl-N(1)-(5-phospho-D-ribosyl)glycinamide from N(1)-(5-phospho-D-ribosyl)glycinamide (formate route): step 1/1.</text>
</comment>
<dbReference type="PANTHER" id="PTHR43055">
    <property type="entry name" value="FORMATE-DEPENDENT PHOSPHORIBOSYLGLYCINAMIDE FORMYLTRANSFERASE"/>
    <property type="match status" value="1"/>
</dbReference>
<dbReference type="EMBL" id="PKGU01000002">
    <property type="protein sequence ID" value="PKZ15379.1"/>
    <property type="molecule type" value="Genomic_DNA"/>
</dbReference>
<dbReference type="Gene3D" id="3.40.50.20">
    <property type="match status" value="1"/>
</dbReference>
<gene>
    <name evidence="7" type="primary">purT</name>
    <name evidence="10" type="ORF">CYJ32_03100</name>
</gene>
<evidence type="ECO:0000256" key="3">
    <source>
        <dbReference type="ARBA" id="ARBA00022741"/>
    </source>
</evidence>
<evidence type="ECO:0000256" key="8">
    <source>
        <dbReference type="SAM" id="MobiDB-lite"/>
    </source>
</evidence>
<feature type="binding site" evidence="7">
    <location>
        <begin position="405"/>
        <end position="406"/>
    </location>
    <ligand>
        <name>N(1)-(5-phospho-beta-D-ribosyl)glycinamide</name>
        <dbReference type="ChEBI" id="CHEBI:143788"/>
    </ligand>
</feature>
<feature type="binding site" evidence="7">
    <location>
        <position position="322"/>
    </location>
    <ligand>
        <name>N(1)-(5-phospho-beta-D-ribosyl)glycinamide</name>
        <dbReference type="ChEBI" id="CHEBI:143788"/>
    </ligand>
</feature>
<dbReference type="GO" id="GO:0000287">
    <property type="term" value="F:magnesium ion binding"/>
    <property type="evidence" value="ECO:0007669"/>
    <property type="project" value="InterPro"/>
</dbReference>
<dbReference type="GO" id="GO:0043815">
    <property type="term" value="F:phosphoribosylglycinamide formyltransferase 2 activity"/>
    <property type="evidence" value="ECO:0007669"/>
    <property type="project" value="UniProtKB-UniRule"/>
</dbReference>
<evidence type="ECO:0000313" key="10">
    <source>
        <dbReference type="EMBL" id="PKZ15379.1"/>
    </source>
</evidence>
<name>A0A2I1M5J0_9BIFI</name>
<dbReference type="Pfam" id="PF21244">
    <property type="entry name" value="PurT_C"/>
    <property type="match status" value="1"/>
</dbReference>
<feature type="binding site" evidence="7">
    <location>
        <begin position="44"/>
        <end position="45"/>
    </location>
    <ligand>
        <name>N(1)-(5-phospho-beta-D-ribosyl)glycinamide</name>
        <dbReference type="ChEBI" id="CHEBI:143788"/>
    </ligand>
</feature>
<feature type="binding site" evidence="7">
    <location>
        <position position="177"/>
    </location>
    <ligand>
        <name>ATP</name>
        <dbReference type="ChEBI" id="CHEBI:30616"/>
    </ligand>
</feature>
<evidence type="ECO:0000259" key="9">
    <source>
        <dbReference type="PROSITE" id="PS50975"/>
    </source>
</evidence>
<dbReference type="Proteomes" id="UP000242263">
    <property type="component" value="Unassembled WGS sequence"/>
</dbReference>
<dbReference type="InterPro" id="IPR016185">
    <property type="entry name" value="PreATP-grasp_dom_sf"/>
</dbReference>
<evidence type="ECO:0000256" key="5">
    <source>
        <dbReference type="ARBA" id="ARBA00022840"/>
    </source>
</evidence>
<feature type="binding site" evidence="7">
    <location>
        <begin position="182"/>
        <end position="187"/>
    </location>
    <ligand>
        <name>ATP</name>
        <dbReference type="ChEBI" id="CHEBI:30616"/>
    </ligand>
</feature>
<keyword evidence="3 7" id="KW-0547">Nucleotide-binding</keyword>
<dbReference type="AlphaFoldDB" id="A0A2I1M5J0"/>